<feature type="non-terminal residue" evidence="7">
    <location>
        <position position="209"/>
    </location>
</feature>
<dbReference type="SUPFAM" id="SSF53335">
    <property type="entry name" value="S-adenosyl-L-methionine-dependent methyltransferases"/>
    <property type="match status" value="1"/>
</dbReference>
<protein>
    <recommendedName>
        <fullName evidence="1">type I protein arginine methyltransferase</fullName>
        <ecNumber evidence="1">2.1.1.319</ecNumber>
    </recommendedName>
</protein>
<evidence type="ECO:0000256" key="3">
    <source>
        <dbReference type="ARBA" id="ARBA00023015"/>
    </source>
</evidence>
<keyword evidence="2" id="KW-0949">S-adenosyl-L-methionine</keyword>
<evidence type="ECO:0000313" key="8">
    <source>
        <dbReference type="Proteomes" id="UP001165090"/>
    </source>
</evidence>
<reference evidence="7 8" key="1">
    <citation type="journal article" date="2023" name="IScience">
        <title>Expanded male sex-determining region conserved during the evolution of homothallism in the green alga Volvox.</title>
        <authorList>
            <person name="Yamamoto K."/>
            <person name="Matsuzaki R."/>
            <person name="Mahakham W."/>
            <person name="Heman W."/>
            <person name="Sekimoto H."/>
            <person name="Kawachi M."/>
            <person name="Minakuchi Y."/>
            <person name="Toyoda A."/>
            <person name="Nozaki H."/>
        </authorList>
    </citation>
    <scope>NUCLEOTIDE SEQUENCE [LARGE SCALE GENOMIC DNA]</scope>
    <source>
        <strain evidence="7 8">NIES-4468</strain>
    </source>
</reference>
<dbReference type="PANTHER" id="PTHR11006">
    <property type="entry name" value="PROTEIN ARGININE N-METHYLTRANSFERASE"/>
    <property type="match status" value="1"/>
</dbReference>
<evidence type="ECO:0000256" key="5">
    <source>
        <dbReference type="ARBA" id="ARBA00049086"/>
    </source>
</evidence>
<comment type="catalytic activity">
    <reaction evidence="5">
        <text>L-arginyl-[protein] + 2 S-adenosyl-L-methionine = N(omega),N(omega)-dimethyl-L-arginyl-[protein] + 2 S-adenosyl-L-homocysteine + 2 H(+)</text>
        <dbReference type="Rhea" id="RHEA:48096"/>
        <dbReference type="Rhea" id="RHEA-COMP:10532"/>
        <dbReference type="Rhea" id="RHEA-COMP:11991"/>
        <dbReference type="ChEBI" id="CHEBI:15378"/>
        <dbReference type="ChEBI" id="CHEBI:29965"/>
        <dbReference type="ChEBI" id="CHEBI:57856"/>
        <dbReference type="ChEBI" id="CHEBI:59789"/>
        <dbReference type="ChEBI" id="CHEBI:61897"/>
        <dbReference type="EC" id="2.1.1.319"/>
    </reaction>
</comment>
<proteinExistence type="predicted"/>
<accession>A0ABQ5S475</accession>
<sequence length="209" mass="20649">MFVQKLNPLTGEADWVLVNDPGLGDEDDASADLVATSSYLDMLTDRRRNAAYYAAMRRVIPARRRAAAAAAAAAAGAASSSSSGGAGAGTDGPSAIPAPSDPEDVRVLDIGTGTGLLAMMAARVLATDNSAGTAGGGDAATGAAAAAAAAGDAPASAPVIACEVFPPMQNLSRRVIAGNGLTSTIRVLNKRSDEIVVQQPGKSASATPA</sequence>
<comment type="caution">
    <text evidence="7">The sequence shown here is derived from an EMBL/GenBank/DDBJ whole genome shotgun (WGS) entry which is preliminary data.</text>
</comment>
<evidence type="ECO:0000313" key="7">
    <source>
        <dbReference type="EMBL" id="GLI64496.1"/>
    </source>
</evidence>
<dbReference type="Proteomes" id="UP001165090">
    <property type="component" value="Unassembled WGS sequence"/>
</dbReference>
<dbReference type="EMBL" id="BSDZ01000019">
    <property type="protein sequence ID" value="GLI64496.1"/>
    <property type="molecule type" value="Genomic_DNA"/>
</dbReference>
<evidence type="ECO:0000256" key="1">
    <source>
        <dbReference type="ARBA" id="ARBA00011925"/>
    </source>
</evidence>
<dbReference type="Gene3D" id="3.40.50.150">
    <property type="entry name" value="Vaccinia Virus protein VP39"/>
    <property type="match status" value="1"/>
</dbReference>
<evidence type="ECO:0000256" key="4">
    <source>
        <dbReference type="ARBA" id="ARBA00023163"/>
    </source>
</evidence>
<name>A0ABQ5S475_9CHLO</name>
<evidence type="ECO:0000256" key="6">
    <source>
        <dbReference type="SAM" id="MobiDB-lite"/>
    </source>
</evidence>
<keyword evidence="3" id="KW-0805">Transcription regulation</keyword>
<organism evidence="7 8">
    <name type="scientific">Volvox africanus</name>
    <dbReference type="NCBI Taxonomy" id="51714"/>
    <lineage>
        <taxon>Eukaryota</taxon>
        <taxon>Viridiplantae</taxon>
        <taxon>Chlorophyta</taxon>
        <taxon>core chlorophytes</taxon>
        <taxon>Chlorophyceae</taxon>
        <taxon>CS clade</taxon>
        <taxon>Chlamydomonadales</taxon>
        <taxon>Volvocaceae</taxon>
        <taxon>Volvox</taxon>
    </lineage>
</organism>
<keyword evidence="8" id="KW-1185">Reference proteome</keyword>
<keyword evidence="4" id="KW-0804">Transcription</keyword>
<dbReference type="EC" id="2.1.1.319" evidence="1"/>
<feature type="region of interest" description="Disordered" evidence="6">
    <location>
        <begin position="78"/>
        <end position="104"/>
    </location>
</feature>
<evidence type="ECO:0000256" key="2">
    <source>
        <dbReference type="ARBA" id="ARBA00022691"/>
    </source>
</evidence>
<gene>
    <name evidence="7" type="ORF">VaNZ11_007699</name>
</gene>
<dbReference type="PANTHER" id="PTHR11006:SF10">
    <property type="entry name" value="HISTONE-ARGININE METHYLTRANSFERASE CARMER-RELATED"/>
    <property type="match status" value="1"/>
</dbReference>
<dbReference type="InterPro" id="IPR029063">
    <property type="entry name" value="SAM-dependent_MTases_sf"/>
</dbReference>
<dbReference type="InterPro" id="IPR025799">
    <property type="entry name" value="Arg_MeTrfase"/>
</dbReference>